<dbReference type="EMBL" id="HBNR01033672">
    <property type="protein sequence ID" value="CAE4588742.1"/>
    <property type="molecule type" value="Transcribed_RNA"/>
</dbReference>
<dbReference type="GO" id="GO:0016020">
    <property type="term" value="C:membrane"/>
    <property type="evidence" value="ECO:0007669"/>
    <property type="project" value="UniProtKB-SubCell"/>
</dbReference>
<evidence type="ECO:0000313" key="8">
    <source>
        <dbReference type="EMBL" id="CAE4588742.1"/>
    </source>
</evidence>
<organism evidence="8">
    <name type="scientific">Alexandrium monilatum</name>
    <dbReference type="NCBI Taxonomy" id="311494"/>
    <lineage>
        <taxon>Eukaryota</taxon>
        <taxon>Sar</taxon>
        <taxon>Alveolata</taxon>
        <taxon>Dinophyceae</taxon>
        <taxon>Gonyaulacales</taxon>
        <taxon>Pyrocystaceae</taxon>
        <taxon>Alexandrium</taxon>
    </lineage>
</organism>
<evidence type="ECO:0000256" key="6">
    <source>
        <dbReference type="SAM" id="MobiDB-lite"/>
    </source>
</evidence>
<gene>
    <name evidence="8" type="ORF">AMON00008_LOCUS23098</name>
</gene>
<dbReference type="PROSITE" id="PS01032">
    <property type="entry name" value="PPM_1"/>
    <property type="match status" value="1"/>
</dbReference>
<dbReference type="PANTHER" id="PTHR13832:SF827">
    <property type="entry name" value="PROTEIN PHOSPHATASE 1L"/>
    <property type="match status" value="1"/>
</dbReference>
<dbReference type="SMART" id="SM00332">
    <property type="entry name" value="PP2Cc"/>
    <property type="match status" value="1"/>
</dbReference>
<accession>A0A7S4QN65</accession>
<comment type="similarity">
    <text evidence="5">Belongs to the PP2C family.</text>
</comment>
<dbReference type="Gene3D" id="3.60.40.10">
    <property type="entry name" value="PPM-type phosphatase domain"/>
    <property type="match status" value="1"/>
</dbReference>
<evidence type="ECO:0000256" key="1">
    <source>
        <dbReference type="ARBA" id="ARBA00004170"/>
    </source>
</evidence>
<comment type="subcellular location">
    <subcellularLocation>
        <location evidence="1">Membrane</location>
        <topology evidence="1">Peripheral membrane protein</topology>
    </subcellularLocation>
</comment>
<feature type="domain" description="PPM-type phosphatase" evidence="7">
    <location>
        <begin position="23"/>
        <end position="397"/>
    </location>
</feature>
<evidence type="ECO:0000256" key="2">
    <source>
        <dbReference type="ARBA" id="ARBA00022723"/>
    </source>
</evidence>
<dbReference type="PROSITE" id="PS51746">
    <property type="entry name" value="PPM_2"/>
    <property type="match status" value="1"/>
</dbReference>
<proteinExistence type="inferred from homology"/>
<dbReference type="InterPro" id="IPR000222">
    <property type="entry name" value="PP2C_BS"/>
</dbReference>
<dbReference type="PANTHER" id="PTHR13832">
    <property type="entry name" value="PROTEIN PHOSPHATASE 2C"/>
    <property type="match status" value="1"/>
</dbReference>
<dbReference type="SUPFAM" id="SSF81606">
    <property type="entry name" value="PP2C-like"/>
    <property type="match status" value="1"/>
</dbReference>
<keyword evidence="3 5" id="KW-0378">Hydrolase</keyword>
<name>A0A7S4QN65_9DINO</name>
<evidence type="ECO:0000256" key="4">
    <source>
        <dbReference type="ARBA" id="ARBA00022912"/>
    </source>
</evidence>
<keyword evidence="2" id="KW-0479">Metal-binding</keyword>
<evidence type="ECO:0000259" key="7">
    <source>
        <dbReference type="PROSITE" id="PS51746"/>
    </source>
</evidence>
<protein>
    <recommendedName>
        <fullName evidence="7">PPM-type phosphatase domain-containing protein</fullName>
    </recommendedName>
</protein>
<keyword evidence="4 5" id="KW-0904">Protein phosphatase</keyword>
<dbReference type="GO" id="GO:0046872">
    <property type="term" value="F:metal ion binding"/>
    <property type="evidence" value="ECO:0007669"/>
    <property type="project" value="UniProtKB-KW"/>
</dbReference>
<dbReference type="CDD" id="cd00143">
    <property type="entry name" value="PP2Cc"/>
    <property type="match status" value="1"/>
</dbReference>
<dbReference type="AlphaFoldDB" id="A0A7S4QN65"/>
<dbReference type="InterPro" id="IPR036457">
    <property type="entry name" value="PPM-type-like_dom_sf"/>
</dbReference>
<dbReference type="Pfam" id="PF00481">
    <property type="entry name" value="PP2C"/>
    <property type="match status" value="2"/>
</dbReference>
<reference evidence="8" key="1">
    <citation type="submission" date="2021-01" db="EMBL/GenBank/DDBJ databases">
        <authorList>
            <person name="Corre E."/>
            <person name="Pelletier E."/>
            <person name="Niang G."/>
            <person name="Scheremetjew M."/>
            <person name="Finn R."/>
            <person name="Kale V."/>
            <person name="Holt S."/>
            <person name="Cochrane G."/>
            <person name="Meng A."/>
            <person name="Brown T."/>
            <person name="Cohen L."/>
        </authorList>
    </citation>
    <scope>NUCLEOTIDE SEQUENCE</scope>
    <source>
        <strain evidence="8">CCMP3105</strain>
    </source>
</reference>
<sequence>MGTYLSQPNTEKESASGACSTHSWGCSAMQGWRSNMEDAHITISDLGDEHEGISIFGVFDGHGGGEVAQFVRAHLPDEVRRQLRRIRDADGGAPPNKAFGEALTQGFHTMDDMLRSPEHEREILSLKQGPGKGSSTGSGPSSADGETGEEEPAAETPKPRVLSVLQSSIQSDLAQARDKGSLSREEATQVMMKMALLRRLENQGPVDNPDAGAADNVGCTAVCVLLSKAEVVCANAGDSRAVLCRKGKPVELSHDHKPNDGTERRRIEEAGGKVEEIPVGTRVHHRVNGNLNLSRAIGDMEYKKKPELGHEKQMICSTPDIIHVPLTEDDEFIVLACDGVWDVKTNEEVCDFVSPRLKKGEEIPKIIEALLDDCIAADPRETHGLGGDNMTCVIVQLRHDST</sequence>
<evidence type="ECO:0000256" key="3">
    <source>
        <dbReference type="ARBA" id="ARBA00022801"/>
    </source>
</evidence>
<dbReference type="InterPro" id="IPR015655">
    <property type="entry name" value="PP2C"/>
</dbReference>
<dbReference type="InterPro" id="IPR001932">
    <property type="entry name" value="PPM-type_phosphatase-like_dom"/>
</dbReference>
<feature type="region of interest" description="Disordered" evidence="6">
    <location>
        <begin position="126"/>
        <end position="159"/>
    </location>
</feature>
<evidence type="ECO:0000256" key="5">
    <source>
        <dbReference type="RuleBase" id="RU003465"/>
    </source>
</evidence>
<dbReference type="GO" id="GO:0004722">
    <property type="term" value="F:protein serine/threonine phosphatase activity"/>
    <property type="evidence" value="ECO:0007669"/>
    <property type="project" value="InterPro"/>
</dbReference>